<dbReference type="AlphaFoldDB" id="A0A1I7SQZ9"/>
<feature type="region of interest" description="Disordered" evidence="1">
    <location>
        <begin position="248"/>
        <end position="425"/>
    </location>
</feature>
<keyword evidence="6" id="KW-1185">Reference proteome</keyword>
<protein>
    <submittedName>
        <fullName evidence="3">(pine wood nematode) hypothetical protein</fullName>
    </submittedName>
    <submittedName>
        <fullName evidence="7">TOG domain-containing protein</fullName>
    </submittedName>
</protein>
<dbReference type="Pfam" id="PF12348">
    <property type="entry name" value="CLASP_N"/>
    <property type="match status" value="1"/>
</dbReference>
<gene>
    <name evidence="3" type="ORF">BXYJ_LOCUS7499</name>
</gene>
<accession>A0A1I7SQZ9</accession>
<dbReference type="InterPro" id="IPR034085">
    <property type="entry name" value="TOG"/>
</dbReference>
<evidence type="ECO:0000313" key="7">
    <source>
        <dbReference type="WBParaSite" id="BXY_1546300.1"/>
    </source>
</evidence>
<dbReference type="Proteomes" id="UP000095284">
    <property type="component" value="Unplaced"/>
</dbReference>
<feature type="compositionally biased region" description="Polar residues" evidence="1">
    <location>
        <begin position="384"/>
        <end position="395"/>
    </location>
</feature>
<proteinExistence type="predicted"/>
<dbReference type="SUPFAM" id="SSF48371">
    <property type="entry name" value="ARM repeat"/>
    <property type="match status" value="1"/>
</dbReference>
<dbReference type="SMR" id="A0A1I7SQZ9"/>
<dbReference type="GO" id="GO:0072686">
    <property type="term" value="C:mitotic spindle"/>
    <property type="evidence" value="ECO:0007669"/>
    <property type="project" value="TreeGrafter"/>
</dbReference>
<dbReference type="GO" id="GO:0090307">
    <property type="term" value="P:mitotic spindle assembly"/>
    <property type="evidence" value="ECO:0007669"/>
    <property type="project" value="TreeGrafter"/>
</dbReference>
<feature type="compositionally biased region" description="Polar residues" evidence="1">
    <location>
        <begin position="402"/>
        <end position="425"/>
    </location>
</feature>
<evidence type="ECO:0000313" key="3">
    <source>
        <dbReference type="EMBL" id="CAD5222531.1"/>
    </source>
</evidence>
<evidence type="ECO:0000313" key="5">
    <source>
        <dbReference type="Proteomes" id="UP000095284"/>
    </source>
</evidence>
<evidence type="ECO:0000259" key="2">
    <source>
        <dbReference type="SMART" id="SM01349"/>
    </source>
</evidence>
<dbReference type="PANTHER" id="PTHR21567:SF9">
    <property type="entry name" value="CLIP-ASSOCIATING PROTEIN"/>
    <property type="match status" value="1"/>
</dbReference>
<evidence type="ECO:0000313" key="4">
    <source>
        <dbReference type="EMBL" id="CAG9110629.1"/>
    </source>
</evidence>
<dbReference type="Gene3D" id="1.25.10.10">
    <property type="entry name" value="Leucine-rich Repeat Variant"/>
    <property type="match status" value="2"/>
</dbReference>
<dbReference type="PANTHER" id="PTHR21567">
    <property type="entry name" value="CLASP"/>
    <property type="match status" value="1"/>
</dbReference>
<name>A0A1I7SQZ9_BURXY</name>
<evidence type="ECO:0000313" key="6">
    <source>
        <dbReference type="Proteomes" id="UP000659654"/>
    </source>
</evidence>
<dbReference type="WBParaSite" id="BXY_1546300.1">
    <property type="protein sequence ID" value="BXY_1546300.1"/>
    <property type="gene ID" value="BXY_1546300"/>
</dbReference>
<dbReference type="GO" id="GO:0005815">
    <property type="term" value="C:microtubule organizing center"/>
    <property type="evidence" value="ECO:0007669"/>
    <property type="project" value="TreeGrafter"/>
</dbReference>
<dbReference type="eggNOG" id="KOG2956">
    <property type="taxonomic scope" value="Eukaryota"/>
</dbReference>
<reference evidence="4" key="2">
    <citation type="submission" date="2020-08" db="EMBL/GenBank/DDBJ databases">
        <authorList>
            <person name="Kikuchi T."/>
        </authorList>
    </citation>
    <scope>NUCLEOTIDE SEQUENCE</scope>
    <source>
        <strain evidence="3">Ka4C1</strain>
    </source>
</reference>
<feature type="compositionally biased region" description="Low complexity" evidence="1">
    <location>
        <begin position="318"/>
        <end position="337"/>
    </location>
</feature>
<dbReference type="SMART" id="SM01349">
    <property type="entry name" value="TOG"/>
    <property type="match status" value="1"/>
</dbReference>
<dbReference type="EMBL" id="CAJFDI010000003">
    <property type="protein sequence ID" value="CAD5222531.1"/>
    <property type="molecule type" value="Genomic_DNA"/>
</dbReference>
<dbReference type="EMBL" id="CAJFCV020000003">
    <property type="protein sequence ID" value="CAG9110629.1"/>
    <property type="molecule type" value="Genomic_DNA"/>
</dbReference>
<dbReference type="InterPro" id="IPR024395">
    <property type="entry name" value="CLASP_N_dom"/>
</dbReference>
<sequence length="681" mass="75710">MSARIRSGDAGALSEADFEEAFEKIPHMVPLIPRDLDKRFQAIAKSLNNEAANWMTTCASLVEIRSIVKFGELDGKTIASRMLSIQDEIRQAVSSLRSQVARDACMTVAYVAAQIGHEFKSQSEGLLPDLLRLSGQSTKIMATSGIIALKYICKYIRNPTFLQMLFEELKSSKNKLIRATISQMLYTIVEEWPEDTLQKNVQLLFQALEKGSVDADPTARKFSREAIQMAEAKISGFSAMSSARAIPTARTRTAQSTYIPMRAKSDMTSHKLRQPMSAASARILANQRKPSNPLPTGGNIPTKSQPSSRNASPKRQRPTPTQTPIQTSSSSSAIRSRVLNERRINGNGGSAVVPPRPVNGDMKGRQQPFRQVSEPKIHHVRQMRSPSPTKVANGNSEGGRRTPSNLRQPSAIITPSKNTTPVYRPQQRTVTQLTSQMSSMSVSDRNGTEDVHGLLMKTQPRTDGSLLSNPEAREALDQLARLVGDNKVIQMDYYFPQMFSRALDLACNPDVENLVRCAAVRLVKALVKQSKGISQRINTLITEILNLEENELQLHKEVEDLYVEISNSIPSHVILPTLLNLVKQTKPTDPTKKVCAKLKLLPYVLHKTDPDSVESMVDEVVPVLCQIYESSNASTVRRDCVICLIVFKNKVGMERLNQILNTTLEKLVDAYSKRHNMAVWK</sequence>
<dbReference type="InterPro" id="IPR016024">
    <property type="entry name" value="ARM-type_fold"/>
</dbReference>
<dbReference type="Proteomes" id="UP000582659">
    <property type="component" value="Unassembled WGS sequence"/>
</dbReference>
<feature type="domain" description="TOG" evidence="2">
    <location>
        <begin position="27"/>
        <end position="264"/>
    </location>
</feature>
<dbReference type="GO" id="GO:0005876">
    <property type="term" value="C:spindle microtubule"/>
    <property type="evidence" value="ECO:0007669"/>
    <property type="project" value="TreeGrafter"/>
</dbReference>
<evidence type="ECO:0000256" key="1">
    <source>
        <dbReference type="SAM" id="MobiDB-lite"/>
    </source>
</evidence>
<feature type="compositionally biased region" description="Polar residues" evidence="1">
    <location>
        <begin position="299"/>
        <end position="311"/>
    </location>
</feature>
<organism evidence="5 7">
    <name type="scientific">Bursaphelenchus xylophilus</name>
    <name type="common">Pinewood nematode worm</name>
    <name type="synonym">Aphelenchoides xylophilus</name>
    <dbReference type="NCBI Taxonomy" id="6326"/>
    <lineage>
        <taxon>Eukaryota</taxon>
        <taxon>Metazoa</taxon>
        <taxon>Ecdysozoa</taxon>
        <taxon>Nematoda</taxon>
        <taxon>Chromadorea</taxon>
        <taxon>Rhabditida</taxon>
        <taxon>Tylenchina</taxon>
        <taxon>Tylenchomorpha</taxon>
        <taxon>Aphelenchoidea</taxon>
        <taxon>Aphelenchoididae</taxon>
        <taxon>Bursaphelenchus</taxon>
    </lineage>
</organism>
<dbReference type="OrthoDB" id="46159at2759"/>
<dbReference type="Proteomes" id="UP000659654">
    <property type="component" value="Unassembled WGS sequence"/>
</dbReference>
<dbReference type="InterPro" id="IPR011989">
    <property type="entry name" value="ARM-like"/>
</dbReference>
<dbReference type="GO" id="GO:0008017">
    <property type="term" value="F:microtubule binding"/>
    <property type="evidence" value="ECO:0007669"/>
    <property type="project" value="TreeGrafter"/>
</dbReference>
<reference evidence="7" key="1">
    <citation type="submission" date="2016-11" db="UniProtKB">
        <authorList>
            <consortium name="WormBaseParasite"/>
        </authorList>
    </citation>
    <scope>IDENTIFICATION</scope>
</reference>
<dbReference type="GO" id="GO:0005881">
    <property type="term" value="C:cytoplasmic microtubule"/>
    <property type="evidence" value="ECO:0007669"/>
    <property type="project" value="TreeGrafter"/>
</dbReference>